<reference evidence="2" key="1">
    <citation type="submission" date="2022-10" db="EMBL/GenBank/DDBJ databases">
        <authorList>
            <person name="Chen Y."/>
            <person name="Dougan E. K."/>
            <person name="Chan C."/>
            <person name="Rhodes N."/>
            <person name="Thang M."/>
        </authorList>
    </citation>
    <scope>NUCLEOTIDE SEQUENCE</scope>
</reference>
<organism evidence="2">
    <name type="scientific">Cladocopium goreaui</name>
    <dbReference type="NCBI Taxonomy" id="2562237"/>
    <lineage>
        <taxon>Eukaryota</taxon>
        <taxon>Sar</taxon>
        <taxon>Alveolata</taxon>
        <taxon>Dinophyceae</taxon>
        <taxon>Suessiales</taxon>
        <taxon>Symbiodiniaceae</taxon>
        <taxon>Cladocopium</taxon>
    </lineage>
</organism>
<evidence type="ECO:0000313" key="4">
    <source>
        <dbReference type="Proteomes" id="UP001152797"/>
    </source>
</evidence>
<proteinExistence type="predicted"/>
<dbReference type="Proteomes" id="UP001152797">
    <property type="component" value="Unassembled WGS sequence"/>
</dbReference>
<sequence length="341" mass="37517">MEEISSLAQDAQEKTQVPCIESERKIRKDTGEKVKDKAEQTRVPPVGCRKLALPTLLASHEQEVQEARHRKLLPSGAVPSLHLRRCRIAFMAPFAPDAKNPYRNRHPARVKYVKSRREHQNTGISPLEFSGPVAEPQRLVGRSARLAAPALREAIRQSLRDDQDVETYEKFPKGGDRLQWIHTSTMLSDVLTKRMKADSMLQAGCVLGNFSNAQDDAYAAVALPPNFKLLDTFAFGLLICEVFFGLLDGVEECGGLTECRAAWRMYWGAVWNLFSAVKSGGVPALRETLANGGLQSLIADLEGLVRHLVATEGAHAPQPLVSALLKAAASLLCATSTDVWQ</sequence>
<evidence type="ECO:0000313" key="2">
    <source>
        <dbReference type="EMBL" id="CAI3987663.1"/>
    </source>
</evidence>
<keyword evidence="4" id="KW-1185">Reference proteome</keyword>
<evidence type="ECO:0000313" key="3">
    <source>
        <dbReference type="EMBL" id="CAL4774975.1"/>
    </source>
</evidence>
<reference evidence="3 4" key="2">
    <citation type="submission" date="2024-05" db="EMBL/GenBank/DDBJ databases">
        <authorList>
            <person name="Chen Y."/>
            <person name="Shah S."/>
            <person name="Dougan E. K."/>
            <person name="Thang M."/>
            <person name="Chan C."/>
        </authorList>
    </citation>
    <scope>NUCLEOTIDE SEQUENCE [LARGE SCALE GENOMIC DNA]</scope>
</reference>
<feature type="compositionally biased region" description="Basic and acidic residues" evidence="1">
    <location>
        <begin position="21"/>
        <end position="40"/>
    </location>
</feature>
<protein>
    <submittedName>
        <fullName evidence="2">Uncharacterized protein</fullName>
    </submittedName>
</protein>
<name>A0A9P1FTD3_9DINO</name>
<gene>
    <name evidence="2" type="ORF">C1SCF055_LOCUS14917</name>
</gene>
<dbReference type="EMBL" id="CAMXCT030001189">
    <property type="protein sequence ID" value="CAL4774975.1"/>
    <property type="molecule type" value="Genomic_DNA"/>
</dbReference>
<evidence type="ECO:0000256" key="1">
    <source>
        <dbReference type="SAM" id="MobiDB-lite"/>
    </source>
</evidence>
<feature type="non-terminal residue" evidence="2">
    <location>
        <position position="341"/>
    </location>
</feature>
<accession>A0A9P1FTD3</accession>
<dbReference type="EMBL" id="CAMXCT020001189">
    <property type="protein sequence ID" value="CAL1141038.1"/>
    <property type="molecule type" value="Genomic_DNA"/>
</dbReference>
<dbReference type="EMBL" id="CAMXCT010001189">
    <property type="protein sequence ID" value="CAI3987663.1"/>
    <property type="molecule type" value="Genomic_DNA"/>
</dbReference>
<comment type="caution">
    <text evidence="2">The sequence shown here is derived from an EMBL/GenBank/DDBJ whole genome shotgun (WGS) entry which is preliminary data.</text>
</comment>
<dbReference type="AlphaFoldDB" id="A0A9P1FTD3"/>
<feature type="region of interest" description="Disordered" evidence="1">
    <location>
        <begin position="1"/>
        <end position="41"/>
    </location>
</feature>